<sequence length="233" mass="26209">MSEIEELASYRLQLEHVEAALIGDPNNEELLKLKEDLIEIITLQEELSKSADQSSSKNTESNSEPIAEISWKVGDRCMAPSSNGQKYAAVIDGFAKGSVAVTFVGRGTKVMVKLSDLLPAKDDNKPFIWEKSKSIHHRKSEWQMERERRKMRALKKENRKKELEEAKEEEKKKWLSFNAKATSRSMKGFKRPTASGSAPDGPAWGITSQTSISSRRDIGAFKSTQRGNMDSLF</sequence>
<evidence type="ECO:0000313" key="6">
    <source>
        <dbReference type="Proteomes" id="UP000038040"/>
    </source>
</evidence>
<feature type="compositionally biased region" description="Polar residues" evidence="3">
    <location>
        <begin position="222"/>
        <end position="233"/>
    </location>
</feature>
<feature type="compositionally biased region" description="Basic and acidic residues" evidence="3">
    <location>
        <begin position="155"/>
        <end position="173"/>
    </location>
</feature>
<dbReference type="Proteomes" id="UP000038040">
    <property type="component" value="Unplaced"/>
</dbReference>
<reference evidence="5 7" key="2">
    <citation type="submission" date="2018-11" db="EMBL/GenBank/DDBJ databases">
        <authorList>
            <consortium name="Pathogen Informatics"/>
        </authorList>
    </citation>
    <scope>NUCLEOTIDE SEQUENCE [LARGE SCALE GENOMIC DNA]</scope>
</reference>
<dbReference type="PANTHER" id="PTHR46297">
    <property type="entry name" value="ZINC FINGER CCCH-TYPE WITH G PATCH DOMAIN-CONTAINING PROTEIN"/>
    <property type="match status" value="1"/>
</dbReference>
<dbReference type="AlphaFoldDB" id="A0A0N4UMJ6"/>
<dbReference type="PROSITE" id="PS50304">
    <property type="entry name" value="TUDOR"/>
    <property type="match status" value="1"/>
</dbReference>
<proteinExistence type="predicted"/>
<evidence type="ECO:0000259" key="4">
    <source>
        <dbReference type="PROSITE" id="PS50304"/>
    </source>
</evidence>
<evidence type="ECO:0000256" key="3">
    <source>
        <dbReference type="SAM" id="MobiDB-lite"/>
    </source>
</evidence>
<accession>A0A0N4UMJ6</accession>
<evidence type="ECO:0000313" key="5">
    <source>
        <dbReference type="EMBL" id="VDN52878.1"/>
    </source>
</evidence>
<dbReference type="OrthoDB" id="79171at2759"/>
<evidence type="ECO:0000313" key="7">
    <source>
        <dbReference type="Proteomes" id="UP000274756"/>
    </source>
</evidence>
<dbReference type="WBParaSite" id="DME_0000907701-mRNA-1">
    <property type="protein sequence ID" value="DME_0000907701-mRNA-1"/>
    <property type="gene ID" value="DME_0000907701"/>
</dbReference>
<gene>
    <name evidence="5" type="ORF">DME_LOCUS2851</name>
</gene>
<feature type="domain" description="Tudor" evidence="4">
    <location>
        <begin position="70"/>
        <end position="127"/>
    </location>
</feature>
<dbReference type="Gene3D" id="2.30.30.140">
    <property type="match status" value="1"/>
</dbReference>
<dbReference type="PANTHER" id="PTHR46297:SF2">
    <property type="entry name" value="TUDOR DOMAIN-CONTAINING PROTEIN"/>
    <property type="match status" value="1"/>
</dbReference>
<evidence type="ECO:0000313" key="8">
    <source>
        <dbReference type="WBParaSite" id="DME_0000907701-mRNA-1"/>
    </source>
</evidence>
<dbReference type="EMBL" id="UYYG01000084">
    <property type="protein sequence ID" value="VDN52878.1"/>
    <property type="molecule type" value="Genomic_DNA"/>
</dbReference>
<dbReference type="STRING" id="318479.A0A0N4UMJ6"/>
<evidence type="ECO:0000256" key="1">
    <source>
        <dbReference type="ARBA" id="ARBA00004123"/>
    </source>
</evidence>
<organism evidence="6 8">
    <name type="scientific">Dracunculus medinensis</name>
    <name type="common">Guinea worm</name>
    <dbReference type="NCBI Taxonomy" id="318479"/>
    <lineage>
        <taxon>Eukaryota</taxon>
        <taxon>Metazoa</taxon>
        <taxon>Ecdysozoa</taxon>
        <taxon>Nematoda</taxon>
        <taxon>Chromadorea</taxon>
        <taxon>Rhabditida</taxon>
        <taxon>Spirurina</taxon>
        <taxon>Dracunculoidea</taxon>
        <taxon>Dracunculidae</taxon>
        <taxon>Dracunculus</taxon>
    </lineage>
</organism>
<comment type="subcellular location">
    <subcellularLocation>
        <location evidence="1">Nucleus</location>
    </subcellularLocation>
</comment>
<reference evidence="8" key="1">
    <citation type="submission" date="2017-02" db="UniProtKB">
        <authorList>
            <consortium name="WormBaseParasite"/>
        </authorList>
    </citation>
    <scope>IDENTIFICATION</scope>
</reference>
<dbReference type="InterPro" id="IPR002999">
    <property type="entry name" value="Tudor"/>
</dbReference>
<name>A0A0N4UMJ6_DRAME</name>
<feature type="region of interest" description="Disordered" evidence="3">
    <location>
        <begin position="155"/>
        <end position="233"/>
    </location>
</feature>
<keyword evidence="7" id="KW-1185">Reference proteome</keyword>
<dbReference type="SUPFAM" id="SSF63748">
    <property type="entry name" value="Tudor/PWWP/MBT"/>
    <property type="match status" value="1"/>
</dbReference>
<keyword evidence="2" id="KW-0539">Nucleus</keyword>
<protein>
    <submittedName>
        <fullName evidence="8">Tudor domain-containing protein</fullName>
    </submittedName>
</protein>
<evidence type="ECO:0000256" key="2">
    <source>
        <dbReference type="ARBA" id="ARBA00023242"/>
    </source>
</evidence>
<dbReference type="Proteomes" id="UP000274756">
    <property type="component" value="Unassembled WGS sequence"/>
</dbReference>
<dbReference type="GO" id="GO:0005634">
    <property type="term" value="C:nucleus"/>
    <property type="evidence" value="ECO:0007669"/>
    <property type="project" value="UniProtKB-SubCell"/>
</dbReference>